<feature type="short sequence motif" description="Meso-diaminopimelate recognition motif" evidence="7">
    <location>
        <begin position="431"/>
        <end position="434"/>
    </location>
</feature>
<keyword evidence="5 7" id="KW-0131">Cell cycle</keyword>
<proteinExistence type="inferred from homology"/>
<evidence type="ECO:0000256" key="8">
    <source>
        <dbReference type="RuleBase" id="RU004135"/>
    </source>
</evidence>
<evidence type="ECO:0000256" key="2">
    <source>
        <dbReference type="ARBA" id="ARBA00022618"/>
    </source>
</evidence>
<feature type="binding site" evidence="7">
    <location>
        <position position="207"/>
    </location>
    <ligand>
        <name>UDP-N-acetyl-alpha-D-muramoyl-L-alanyl-D-glutamate</name>
        <dbReference type="ChEBI" id="CHEBI:83900"/>
    </ligand>
</feature>
<evidence type="ECO:0000259" key="10">
    <source>
        <dbReference type="Pfam" id="PF02875"/>
    </source>
</evidence>
<dbReference type="GO" id="GO:0071555">
    <property type="term" value="P:cell wall organization"/>
    <property type="evidence" value="ECO:0007669"/>
    <property type="project" value="UniProtKB-KW"/>
</dbReference>
<feature type="binding site" evidence="7">
    <location>
        <begin position="130"/>
        <end position="136"/>
    </location>
    <ligand>
        <name>ATP</name>
        <dbReference type="ChEBI" id="CHEBI:30616"/>
    </ligand>
</feature>
<dbReference type="Pfam" id="PF08245">
    <property type="entry name" value="Mur_ligase_M"/>
    <property type="match status" value="1"/>
</dbReference>
<evidence type="ECO:0000259" key="11">
    <source>
        <dbReference type="Pfam" id="PF08245"/>
    </source>
</evidence>
<feature type="modified residue" description="N6-carboxylysine" evidence="7">
    <location>
        <position position="239"/>
    </location>
</feature>
<protein>
    <recommendedName>
        <fullName evidence="7">UDP-N-acetylmuramoyl-L-alanyl-D-glutamate--2,6-diaminopimelate ligase</fullName>
        <ecNumber evidence="7">6.3.2.13</ecNumber>
    </recommendedName>
    <alternativeName>
        <fullName evidence="7">Meso-A2pm-adding enzyme</fullName>
    </alternativeName>
    <alternativeName>
        <fullName evidence="7">Meso-diaminopimelate-adding enzyme</fullName>
    </alternativeName>
    <alternativeName>
        <fullName evidence="7">UDP-MurNAc-L-Ala-D-Glu:meso-diaminopimelate ligase</fullName>
    </alternativeName>
    <alternativeName>
        <fullName evidence="7">UDP-MurNAc-tripeptide synthetase</fullName>
    </alternativeName>
    <alternativeName>
        <fullName evidence="7">UDP-N-acetylmuramyl-tripeptide synthetase</fullName>
    </alternativeName>
</protein>
<keyword evidence="4 7" id="KW-0573">Peptidoglycan synthesis</keyword>
<dbReference type="Proteomes" id="UP000466024">
    <property type="component" value="Unassembled WGS sequence"/>
</dbReference>
<dbReference type="Pfam" id="PF02875">
    <property type="entry name" value="Mur_ligase_C"/>
    <property type="match status" value="1"/>
</dbReference>
<feature type="binding site" evidence="7">
    <location>
        <begin position="431"/>
        <end position="434"/>
    </location>
    <ligand>
        <name>meso-2,6-diaminopimelate</name>
        <dbReference type="ChEBI" id="CHEBI:57791"/>
    </ligand>
</feature>
<evidence type="ECO:0000256" key="5">
    <source>
        <dbReference type="ARBA" id="ARBA00023306"/>
    </source>
</evidence>
<comment type="caution">
    <text evidence="7">Lacks conserved residue(s) required for the propagation of feature annotation.</text>
</comment>
<evidence type="ECO:0000256" key="6">
    <source>
        <dbReference type="ARBA" id="ARBA00023316"/>
    </source>
</evidence>
<keyword evidence="7" id="KW-0460">Magnesium</keyword>
<dbReference type="SUPFAM" id="SSF63418">
    <property type="entry name" value="MurE/MurF N-terminal domain"/>
    <property type="match status" value="1"/>
</dbReference>
<comment type="pathway">
    <text evidence="7 8">Cell wall biogenesis; peptidoglycan biosynthesis.</text>
</comment>
<dbReference type="SUPFAM" id="SSF53623">
    <property type="entry name" value="MurD-like peptide ligases, catalytic domain"/>
    <property type="match status" value="1"/>
</dbReference>
<keyword evidence="7" id="KW-0963">Cytoplasm</keyword>
<gene>
    <name evidence="7" type="primary">murE</name>
    <name evidence="12" type="ORF">F0A16_03665</name>
</gene>
<evidence type="ECO:0000256" key="7">
    <source>
        <dbReference type="HAMAP-Rule" id="MF_00208"/>
    </source>
</evidence>
<evidence type="ECO:0000256" key="4">
    <source>
        <dbReference type="ARBA" id="ARBA00022984"/>
    </source>
</evidence>
<keyword evidence="13" id="KW-1185">Reference proteome</keyword>
<accession>A0A640WJV6</accession>
<dbReference type="PANTHER" id="PTHR23135:SF4">
    <property type="entry name" value="UDP-N-ACETYLMURAMOYL-L-ALANYL-D-GLUTAMATE--2,6-DIAMINOPIMELATE LIGASE MURE HOMOLOG, CHLOROPLASTIC"/>
    <property type="match status" value="1"/>
</dbReference>
<feature type="binding site" evidence="7">
    <location>
        <position position="199"/>
    </location>
    <ligand>
        <name>UDP-N-acetyl-alpha-D-muramoyl-L-alanyl-D-glutamate</name>
        <dbReference type="ChEBI" id="CHEBI:83900"/>
    </ligand>
</feature>
<feature type="binding site" evidence="7">
    <location>
        <position position="484"/>
    </location>
    <ligand>
        <name>meso-2,6-diaminopimelate</name>
        <dbReference type="ChEBI" id="CHEBI:57791"/>
    </ligand>
</feature>
<dbReference type="InterPro" id="IPR013221">
    <property type="entry name" value="Mur_ligase_cen"/>
</dbReference>
<feature type="domain" description="Mur ligase N-terminal catalytic" evidence="9">
    <location>
        <begin position="45"/>
        <end position="90"/>
    </location>
</feature>
<dbReference type="EMBL" id="VTPX01000001">
    <property type="protein sequence ID" value="KAA0020884.1"/>
    <property type="molecule type" value="Genomic_DNA"/>
</dbReference>
<keyword evidence="6 7" id="KW-0961">Cell wall biogenesis/degradation</keyword>
<evidence type="ECO:0000256" key="1">
    <source>
        <dbReference type="ARBA" id="ARBA00005898"/>
    </source>
</evidence>
<evidence type="ECO:0000313" key="13">
    <source>
        <dbReference type="Proteomes" id="UP000466024"/>
    </source>
</evidence>
<dbReference type="InterPro" id="IPR000713">
    <property type="entry name" value="Mur_ligase_N"/>
</dbReference>
<sequence>MRIDAARLATALAELWPDVATPSGNAAEPSRLASWLPGAAELTLTQDSRQIESGDLFLAVPGVSVDGRQFISEALDSGAVGVLCEAEALDAAWAADERVLALPGLALRLAALGRRLFAVPESLKLIGVTGTNGKSSVTYYIAALLEVLGTPAAVIGTLGYGRPGEVRAALQTTPGPLALQRMLGELAGAGVEVVAMEVSSHALVQERLGDTRVDASVFTNLSRDHLDYHGSMAAYAAAKARLFRRDSVRLAVVNGDDPLARLMLAGLPGGTRVLATGGGEATTLRVVDCEALPNGLRAIVATPENEGVLELSLMGRFNLDNALLAIATLYGLGHSLASLWQAASTLRPVPGRMQRLPRDDAGRAPVVVVDYAHTPDALENALSALRAHLPSRNGGELWCVFGCGGDRDSGKRPLMAVVAEKLADRIVVTDDNPRSEDPQVIRDQIAAGLSPGVRAESWLVDGREAAIERVIATATAEDIVLIAGKGHEDYQEVAGMRHPFSDVGVASRCLRSREASA</sequence>
<reference evidence="12 13" key="1">
    <citation type="submission" date="2019-08" db="EMBL/GenBank/DDBJ databases">
        <title>Bioinformatics analysis of the strain L3 and L5.</title>
        <authorList>
            <person name="Li X."/>
        </authorList>
    </citation>
    <scope>NUCLEOTIDE SEQUENCE [LARGE SCALE GENOMIC DNA]</scope>
    <source>
        <strain evidence="12 13">L3</strain>
    </source>
</reference>
<comment type="PTM">
    <text evidence="7">Carboxylation is probably crucial for Mg(2+) binding and, consequently, for the gamma-phosphate positioning of ATP.</text>
</comment>
<dbReference type="NCBIfam" id="TIGR01085">
    <property type="entry name" value="murE"/>
    <property type="match status" value="1"/>
</dbReference>
<dbReference type="GO" id="GO:0051301">
    <property type="term" value="P:cell division"/>
    <property type="evidence" value="ECO:0007669"/>
    <property type="project" value="UniProtKB-KW"/>
</dbReference>
<dbReference type="GO" id="GO:0009252">
    <property type="term" value="P:peptidoglycan biosynthetic process"/>
    <property type="evidence" value="ECO:0007669"/>
    <property type="project" value="UniProtKB-UniRule"/>
</dbReference>
<dbReference type="GO" id="GO:0005737">
    <property type="term" value="C:cytoplasm"/>
    <property type="evidence" value="ECO:0007669"/>
    <property type="project" value="UniProtKB-SubCell"/>
</dbReference>
<dbReference type="PANTHER" id="PTHR23135">
    <property type="entry name" value="MUR LIGASE FAMILY MEMBER"/>
    <property type="match status" value="1"/>
</dbReference>
<dbReference type="RefSeq" id="WP_149433998.1">
    <property type="nucleotide sequence ID" value="NZ_VTPX01000001.1"/>
</dbReference>
<comment type="caution">
    <text evidence="12">The sequence shown here is derived from an EMBL/GenBank/DDBJ whole genome shotgun (WGS) entry which is preliminary data.</text>
</comment>
<dbReference type="InterPro" id="IPR036565">
    <property type="entry name" value="Mur-like_cat_sf"/>
</dbReference>
<dbReference type="GO" id="GO:0008765">
    <property type="term" value="F:UDP-N-acetylmuramoylalanyl-D-glutamate-2,6-diaminopimelate ligase activity"/>
    <property type="evidence" value="ECO:0007669"/>
    <property type="project" value="UniProtKB-UniRule"/>
</dbReference>
<feature type="binding site" evidence="7">
    <location>
        <position position="48"/>
    </location>
    <ligand>
        <name>UDP-N-acetyl-alpha-D-muramoyl-L-alanyl-D-glutamate</name>
        <dbReference type="ChEBI" id="CHEBI:83900"/>
    </ligand>
</feature>
<dbReference type="Gene3D" id="3.40.1390.10">
    <property type="entry name" value="MurE/MurF, N-terminal domain"/>
    <property type="match status" value="1"/>
</dbReference>
<dbReference type="GO" id="GO:0000287">
    <property type="term" value="F:magnesium ion binding"/>
    <property type="evidence" value="ECO:0007669"/>
    <property type="project" value="UniProtKB-UniRule"/>
</dbReference>
<dbReference type="Gene3D" id="3.90.190.20">
    <property type="entry name" value="Mur ligase, C-terminal domain"/>
    <property type="match status" value="1"/>
</dbReference>
<dbReference type="GO" id="GO:0008360">
    <property type="term" value="P:regulation of cell shape"/>
    <property type="evidence" value="ECO:0007669"/>
    <property type="project" value="UniProtKB-KW"/>
</dbReference>
<feature type="binding site" evidence="7">
    <location>
        <begin position="172"/>
        <end position="173"/>
    </location>
    <ligand>
        <name>UDP-N-acetyl-alpha-D-muramoyl-L-alanyl-D-glutamate</name>
        <dbReference type="ChEBI" id="CHEBI:83900"/>
    </ligand>
</feature>
<dbReference type="AlphaFoldDB" id="A0A640WJV6"/>
<evidence type="ECO:0000313" key="12">
    <source>
        <dbReference type="EMBL" id="KAA0020884.1"/>
    </source>
</evidence>
<evidence type="ECO:0000259" key="9">
    <source>
        <dbReference type="Pfam" id="PF01225"/>
    </source>
</evidence>
<keyword evidence="2 7" id="KW-0132">Cell division</keyword>
<feature type="binding site" evidence="7">
    <location>
        <position position="407"/>
    </location>
    <ligand>
        <name>meso-2,6-diaminopimelate</name>
        <dbReference type="ChEBI" id="CHEBI:57791"/>
    </ligand>
</feature>
<dbReference type="GO" id="GO:0005524">
    <property type="term" value="F:ATP binding"/>
    <property type="evidence" value="ECO:0007669"/>
    <property type="project" value="UniProtKB-UniRule"/>
</dbReference>
<dbReference type="NCBIfam" id="NF001126">
    <property type="entry name" value="PRK00139.1-4"/>
    <property type="match status" value="1"/>
</dbReference>
<keyword evidence="7 12" id="KW-0436">Ligase</keyword>
<feature type="binding site" evidence="7">
    <location>
        <position position="488"/>
    </location>
    <ligand>
        <name>meso-2,6-diaminopimelate</name>
        <dbReference type="ChEBI" id="CHEBI:57791"/>
    </ligand>
</feature>
<keyword evidence="3 7" id="KW-0133">Cell shape</keyword>
<dbReference type="InterPro" id="IPR005761">
    <property type="entry name" value="UDP-N-AcMur-Glu-dNH2Pim_ligase"/>
</dbReference>
<dbReference type="NCBIfam" id="NF001124">
    <property type="entry name" value="PRK00139.1-2"/>
    <property type="match status" value="1"/>
</dbReference>
<evidence type="ECO:0000256" key="3">
    <source>
        <dbReference type="ARBA" id="ARBA00022960"/>
    </source>
</evidence>
<comment type="cofactor">
    <cofactor evidence="7">
        <name>Mg(2+)</name>
        <dbReference type="ChEBI" id="CHEBI:18420"/>
    </cofactor>
</comment>
<dbReference type="InterPro" id="IPR004101">
    <property type="entry name" value="Mur_ligase_C"/>
</dbReference>
<feature type="binding site" evidence="7">
    <location>
        <position position="205"/>
    </location>
    <ligand>
        <name>UDP-N-acetyl-alpha-D-muramoyl-L-alanyl-D-glutamate</name>
        <dbReference type="ChEBI" id="CHEBI:83900"/>
    </ligand>
</feature>
<dbReference type="HAMAP" id="MF_00208">
    <property type="entry name" value="MurE"/>
    <property type="match status" value="1"/>
</dbReference>
<dbReference type="InterPro" id="IPR035911">
    <property type="entry name" value="MurE/MurF_N"/>
</dbReference>
<dbReference type="Gene3D" id="3.40.1190.10">
    <property type="entry name" value="Mur-like, catalytic domain"/>
    <property type="match status" value="1"/>
</dbReference>
<name>A0A640WJV6_9GAMM</name>
<dbReference type="EC" id="6.3.2.13" evidence="7"/>
<dbReference type="UniPathway" id="UPA00219"/>
<comment type="function">
    <text evidence="7">Catalyzes the addition of meso-diaminopimelic acid to the nucleotide precursor UDP-N-acetylmuramoyl-L-alanyl-D-glutamate (UMAG) in the biosynthesis of bacterial cell-wall peptidoglycan.</text>
</comment>
<comment type="subcellular location">
    <subcellularLocation>
        <location evidence="7 8">Cytoplasm</location>
    </subcellularLocation>
</comment>
<feature type="domain" description="Mur ligase central" evidence="11">
    <location>
        <begin position="128"/>
        <end position="328"/>
    </location>
</feature>
<dbReference type="SUPFAM" id="SSF53244">
    <property type="entry name" value="MurD-like peptide ligases, peptide-binding domain"/>
    <property type="match status" value="1"/>
</dbReference>
<comment type="similarity">
    <text evidence="1 7">Belongs to the MurCDEF family. MurE subfamily.</text>
</comment>
<organism evidence="12 13">
    <name type="scientific">Salinicola corii</name>
    <dbReference type="NCBI Taxonomy" id="2606937"/>
    <lineage>
        <taxon>Bacteria</taxon>
        <taxon>Pseudomonadati</taxon>
        <taxon>Pseudomonadota</taxon>
        <taxon>Gammaproteobacteria</taxon>
        <taxon>Oceanospirillales</taxon>
        <taxon>Halomonadaceae</taxon>
        <taxon>Salinicola</taxon>
    </lineage>
</organism>
<comment type="catalytic activity">
    <reaction evidence="7">
        <text>UDP-N-acetyl-alpha-D-muramoyl-L-alanyl-D-glutamate + meso-2,6-diaminopimelate + ATP = UDP-N-acetyl-alpha-D-muramoyl-L-alanyl-gamma-D-glutamyl-meso-2,6-diaminopimelate + ADP + phosphate + H(+)</text>
        <dbReference type="Rhea" id="RHEA:23676"/>
        <dbReference type="ChEBI" id="CHEBI:15378"/>
        <dbReference type="ChEBI" id="CHEBI:30616"/>
        <dbReference type="ChEBI" id="CHEBI:43474"/>
        <dbReference type="ChEBI" id="CHEBI:57791"/>
        <dbReference type="ChEBI" id="CHEBI:83900"/>
        <dbReference type="ChEBI" id="CHEBI:83905"/>
        <dbReference type="ChEBI" id="CHEBI:456216"/>
        <dbReference type="EC" id="6.3.2.13"/>
    </reaction>
</comment>
<dbReference type="Pfam" id="PF01225">
    <property type="entry name" value="Mur_ligase"/>
    <property type="match status" value="1"/>
</dbReference>
<keyword evidence="7" id="KW-0547">Nucleotide-binding</keyword>
<keyword evidence="7" id="KW-0067">ATP-binding</keyword>
<dbReference type="InterPro" id="IPR036615">
    <property type="entry name" value="Mur_ligase_C_dom_sf"/>
</dbReference>
<feature type="binding site" evidence="7">
    <location>
        <position position="171"/>
    </location>
    <ligand>
        <name>UDP-N-acetyl-alpha-D-muramoyl-L-alanyl-D-glutamate</name>
        <dbReference type="ChEBI" id="CHEBI:83900"/>
    </ligand>
</feature>
<feature type="domain" description="Mur ligase C-terminal" evidence="10">
    <location>
        <begin position="351"/>
        <end position="486"/>
    </location>
</feature>